<dbReference type="InterPro" id="IPR029062">
    <property type="entry name" value="Class_I_gatase-like"/>
</dbReference>
<dbReference type="EMBL" id="JBHSAW010000008">
    <property type="protein sequence ID" value="MFC4096588.1"/>
    <property type="molecule type" value="Genomic_DNA"/>
</dbReference>
<organism evidence="1 2">
    <name type="scientific">Euzebyella saccharophila</name>
    <dbReference type="NCBI Taxonomy" id="679664"/>
    <lineage>
        <taxon>Bacteria</taxon>
        <taxon>Pseudomonadati</taxon>
        <taxon>Bacteroidota</taxon>
        <taxon>Flavobacteriia</taxon>
        <taxon>Flavobacteriales</taxon>
        <taxon>Flavobacteriaceae</taxon>
        <taxon>Euzebyella</taxon>
    </lineage>
</organism>
<accession>A0ABV8JRR2</accession>
<evidence type="ECO:0000313" key="2">
    <source>
        <dbReference type="Proteomes" id="UP001595814"/>
    </source>
</evidence>
<proteinExistence type="predicted"/>
<dbReference type="SUPFAM" id="SSF52317">
    <property type="entry name" value="Class I glutamine amidotransferase-like"/>
    <property type="match status" value="1"/>
</dbReference>
<name>A0ABV8JRR2_9FLAO</name>
<keyword evidence="2" id="KW-1185">Reference proteome</keyword>
<dbReference type="RefSeq" id="WP_192463409.1">
    <property type="nucleotide sequence ID" value="NZ_JACYFJ010000008.1"/>
</dbReference>
<dbReference type="Proteomes" id="UP001595814">
    <property type="component" value="Unassembled WGS sequence"/>
</dbReference>
<evidence type="ECO:0008006" key="3">
    <source>
        <dbReference type="Google" id="ProtNLM"/>
    </source>
</evidence>
<protein>
    <recommendedName>
        <fullName evidence="3">ThuA-like domain-containing protein</fullName>
    </recommendedName>
</protein>
<sequence length="372" mass="41779">MKKILPLFICILMFACKEEKKEQAQVDEQEEVNDGPIQWLTFNGETNGKNVVLISGDEEYRSEESMPQLAKILAEHHGFNCTVLFAQDPEQPGLVNANYVNHIPGLEALDKADLMIISTRFRALPDEQMKHIDNYLMAGKPVIGLRTATHAFNFKEEDVSSYKHYGNYYEGEKTEWEGGFGRLVLGENWRFHHGHHKHQSTLGVVVEEAKSTGLLNGISDGDVWASADVYGVRLPLPGDSQPVVLGKVMNRKGEFDENDMFFGMKPSDDEVAKTNNNGDDVSAPLMPVAWTKSYQLPGGKKGKSFTSTAFSAVDLTIEGTRRLVVNAAYWTLDLLVPSNAKVDIVGSYKPTQFEFRKDEYWPQTNLRVEDLK</sequence>
<dbReference type="PROSITE" id="PS51257">
    <property type="entry name" value="PROKAR_LIPOPROTEIN"/>
    <property type="match status" value="1"/>
</dbReference>
<comment type="caution">
    <text evidence="1">The sequence shown here is derived from an EMBL/GenBank/DDBJ whole genome shotgun (WGS) entry which is preliminary data.</text>
</comment>
<reference evidence="2" key="1">
    <citation type="journal article" date="2019" name="Int. J. Syst. Evol. Microbiol.">
        <title>The Global Catalogue of Microorganisms (GCM) 10K type strain sequencing project: providing services to taxonomists for standard genome sequencing and annotation.</title>
        <authorList>
            <consortium name="The Broad Institute Genomics Platform"/>
            <consortium name="The Broad Institute Genome Sequencing Center for Infectious Disease"/>
            <person name="Wu L."/>
            <person name="Ma J."/>
        </authorList>
    </citation>
    <scope>NUCLEOTIDE SEQUENCE [LARGE SCALE GENOMIC DNA]</scope>
    <source>
        <strain evidence="2">CECT 7477</strain>
    </source>
</reference>
<gene>
    <name evidence="1" type="ORF">ACFOUT_11940</name>
</gene>
<evidence type="ECO:0000313" key="1">
    <source>
        <dbReference type="EMBL" id="MFC4096588.1"/>
    </source>
</evidence>
<dbReference type="Gene3D" id="3.40.50.880">
    <property type="match status" value="1"/>
</dbReference>